<name>K1QLL6_MAGGI</name>
<evidence type="ECO:0000256" key="1">
    <source>
        <dbReference type="SAM" id="MobiDB-lite"/>
    </source>
</evidence>
<protein>
    <submittedName>
        <fullName evidence="2">Uncharacterized protein</fullName>
    </submittedName>
</protein>
<dbReference type="AlphaFoldDB" id="K1QLL6"/>
<gene>
    <name evidence="2" type="ORF">CGI_10016371</name>
</gene>
<dbReference type="EMBL" id="JH817213">
    <property type="protein sequence ID" value="EKC34783.1"/>
    <property type="molecule type" value="Genomic_DNA"/>
</dbReference>
<dbReference type="InParanoid" id="K1QLL6"/>
<accession>K1QLL6</accession>
<feature type="compositionally biased region" description="Polar residues" evidence="1">
    <location>
        <begin position="1"/>
        <end position="11"/>
    </location>
</feature>
<evidence type="ECO:0000313" key="2">
    <source>
        <dbReference type="EMBL" id="EKC34783.1"/>
    </source>
</evidence>
<proteinExistence type="predicted"/>
<dbReference type="HOGENOM" id="CLU_2443003_0_0_1"/>
<reference evidence="2" key="1">
    <citation type="journal article" date="2012" name="Nature">
        <title>The oyster genome reveals stress adaptation and complexity of shell formation.</title>
        <authorList>
            <person name="Zhang G."/>
            <person name="Fang X."/>
            <person name="Guo X."/>
            <person name="Li L."/>
            <person name="Luo R."/>
            <person name="Xu F."/>
            <person name="Yang P."/>
            <person name="Zhang L."/>
            <person name="Wang X."/>
            <person name="Qi H."/>
            <person name="Xiong Z."/>
            <person name="Que H."/>
            <person name="Xie Y."/>
            <person name="Holland P.W."/>
            <person name="Paps J."/>
            <person name="Zhu Y."/>
            <person name="Wu F."/>
            <person name="Chen Y."/>
            <person name="Wang J."/>
            <person name="Peng C."/>
            <person name="Meng J."/>
            <person name="Yang L."/>
            <person name="Liu J."/>
            <person name="Wen B."/>
            <person name="Zhang N."/>
            <person name="Huang Z."/>
            <person name="Zhu Q."/>
            <person name="Feng Y."/>
            <person name="Mount A."/>
            <person name="Hedgecock D."/>
            <person name="Xu Z."/>
            <person name="Liu Y."/>
            <person name="Domazet-Loso T."/>
            <person name="Du Y."/>
            <person name="Sun X."/>
            <person name="Zhang S."/>
            <person name="Liu B."/>
            <person name="Cheng P."/>
            <person name="Jiang X."/>
            <person name="Li J."/>
            <person name="Fan D."/>
            <person name="Wang W."/>
            <person name="Fu W."/>
            <person name="Wang T."/>
            <person name="Wang B."/>
            <person name="Zhang J."/>
            <person name="Peng Z."/>
            <person name="Li Y."/>
            <person name="Li N."/>
            <person name="Wang J."/>
            <person name="Chen M."/>
            <person name="He Y."/>
            <person name="Tan F."/>
            <person name="Song X."/>
            <person name="Zheng Q."/>
            <person name="Huang R."/>
            <person name="Yang H."/>
            <person name="Du X."/>
            <person name="Chen L."/>
            <person name="Yang M."/>
            <person name="Gaffney P.M."/>
            <person name="Wang S."/>
            <person name="Luo L."/>
            <person name="She Z."/>
            <person name="Ming Y."/>
            <person name="Huang W."/>
            <person name="Zhang S."/>
            <person name="Huang B."/>
            <person name="Zhang Y."/>
            <person name="Qu T."/>
            <person name="Ni P."/>
            <person name="Miao G."/>
            <person name="Wang J."/>
            <person name="Wang Q."/>
            <person name="Steinberg C.E."/>
            <person name="Wang H."/>
            <person name="Li N."/>
            <person name="Qian L."/>
            <person name="Zhang G."/>
            <person name="Li Y."/>
            <person name="Yang H."/>
            <person name="Liu X."/>
            <person name="Wang J."/>
            <person name="Yin Y."/>
            <person name="Wang J."/>
        </authorList>
    </citation>
    <scope>NUCLEOTIDE SEQUENCE [LARGE SCALE GENOMIC DNA]</scope>
    <source>
        <strain evidence="2">05x7-T-G4-1.051#20</strain>
    </source>
</reference>
<feature type="compositionally biased region" description="Low complexity" evidence="1">
    <location>
        <begin position="31"/>
        <end position="47"/>
    </location>
</feature>
<sequence>MYWNSYKPNINKSSSTSRSGGQGSGAGRGRGPSSSVPSSGVSKQPSSKRFREGSESGTSSSNITSVDDTNHDLSQLSSLLDQLTKDEEST</sequence>
<feature type="compositionally biased region" description="Low complexity" evidence="1">
    <location>
        <begin position="55"/>
        <end position="65"/>
    </location>
</feature>
<feature type="region of interest" description="Disordered" evidence="1">
    <location>
        <begin position="1"/>
        <end position="90"/>
    </location>
</feature>
<organism evidence="2">
    <name type="scientific">Magallana gigas</name>
    <name type="common">Pacific oyster</name>
    <name type="synonym">Crassostrea gigas</name>
    <dbReference type="NCBI Taxonomy" id="29159"/>
    <lineage>
        <taxon>Eukaryota</taxon>
        <taxon>Metazoa</taxon>
        <taxon>Spiralia</taxon>
        <taxon>Lophotrochozoa</taxon>
        <taxon>Mollusca</taxon>
        <taxon>Bivalvia</taxon>
        <taxon>Autobranchia</taxon>
        <taxon>Pteriomorphia</taxon>
        <taxon>Ostreida</taxon>
        <taxon>Ostreoidea</taxon>
        <taxon>Ostreidae</taxon>
        <taxon>Magallana</taxon>
    </lineage>
</organism>
<feature type="compositionally biased region" description="Gly residues" evidence="1">
    <location>
        <begin position="20"/>
        <end position="30"/>
    </location>
</feature>
<feature type="compositionally biased region" description="Low complexity" evidence="1">
    <location>
        <begin position="72"/>
        <end position="82"/>
    </location>
</feature>